<proteinExistence type="predicted"/>
<evidence type="ECO:0000313" key="1">
    <source>
        <dbReference type="EMBL" id="PKU33176.1"/>
    </source>
</evidence>
<evidence type="ECO:0000313" key="2">
    <source>
        <dbReference type="Proteomes" id="UP000233556"/>
    </source>
</evidence>
<keyword evidence="2" id="KW-1185">Reference proteome</keyword>
<protein>
    <submittedName>
        <fullName evidence="1">Uncharacterized protein</fullName>
    </submittedName>
</protein>
<gene>
    <name evidence="1" type="ORF">llap_16520</name>
</gene>
<organism evidence="1 2">
    <name type="scientific">Limosa lapponica baueri</name>
    <dbReference type="NCBI Taxonomy" id="1758121"/>
    <lineage>
        <taxon>Eukaryota</taxon>
        <taxon>Metazoa</taxon>
        <taxon>Chordata</taxon>
        <taxon>Craniata</taxon>
        <taxon>Vertebrata</taxon>
        <taxon>Euteleostomi</taxon>
        <taxon>Archelosauria</taxon>
        <taxon>Archosauria</taxon>
        <taxon>Dinosauria</taxon>
        <taxon>Saurischia</taxon>
        <taxon>Theropoda</taxon>
        <taxon>Coelurosauria</taxon>
        <taxon>Aves</taxon>
        <taxon>Neognathae</taxon>
        <taxon>Neoaves</taxon>
        <taxon>Charadriiformes</taxon>
        <taxon>Scolopacidae</taxon>
        <taxon>Limosa</taxon>
    </lineage>
</organism>
<reference evidence="2" key="2">
    <citation type="submission" date="2017-12" db="EMBL/GenBank/DDBJ databases">
        <title>Genome sequence of the Bar-tailed Godwit (Limosa lapponica baueri).</title>
        <authorList>
            <person name="Lima N.C.B."/>
            <person name="Parody-Merino A.M."/>
            <person name="Battley P.F."/>
            <person name="Fidler A.E."/>
            <person name="Prosdocimi F."/>
        </authorList>
    </citation>
    <scope>NUCLEOTIDE SEQUENCE [LARGE SCALE GENOMIC DNA]</scope>
</reference>
<name>A0A2I0THD0_LIMLA</name>
<dbReference type="EMBL" id="KZ510383">
    <property type="protein sequence ID" value="PKU33176.1"/>
    <property type="molecule type" value="Genomic_DNA"/>
</dbReference>
<sequence>MKTWKKNRCLYKVSYISAVFSFPELIKSLESETKAFGLSECLWVKAPGDNLASEGELDEEYFRELYNTLDKWELSSSENLAPGLYTYGNFLFEQ</sequence>
<dbReference type="Proteomes" id="UP000233556">
    <property type="component" value="Unassembled WGS sequence"/>
</dbReference>
<accession>A0A2I0THD0</accession>
<reference evidence="2" key="1">
    <citation type="submission" date="2017-11" db="EMBL/GenBank/DDBJ databases">
        <authorList>
            <person name="Lima N.C."/>
            <person name="Parody-Merino A.M."/>
            <person name="Battley P.F."/>
            <person name="Fidler A.E."/>
            <person name="Prosdocimi F."/>
        </authorList>
    </citation>
    <scope>NUCLEOTIDE SEQUENCE [LARGE SCALE GENOMIC DNA]</scope>
</reference>
<dbReference type="AlphaFoldDB" id="A0A2I0THD0"/>